<dbReference type="SUPFAM" id="SSF53756">
    <property type="entry name" value="UDP-Glycosyltransferase/glycogen phosphorylase"/>
    <property type="match status" value="1"/>
</dbReference>
<comment type="catalytic activity">
    <reaction evidence="7">
        <text>a lipid X + a UDP-2-N,3-O-bis[(3R)-3-hydroxyacyl]-alpha-D-glucosamine = a lipid A disaccharide + UDP + H(+)</text>
        <dbReference type="Rhea" id="RHEA:67828"/>
        <dbReference type="ChEBI" id="CHEBI:15378"/>
        <dbReference type="ChEBI" id="CHEBI:58223"/>
        <dbReference type="ChEBI" id="CHEBI:137748"/>
        <dbReference type="ChEBI" id="CHEBI:176338"/>
        <dbReference type="ChEBI" id="CHEBI:176343"/>
        <dbReference type="EC" id="2.4.1.182"/>
    </reaction>
</comment>
<evidence type="ECO:0000256" key="4">
    <source>
        <dbReference type="ARBA" id="ARBA00022676"/>
    </source>
</evidence>
<dbReference type="Gene3D" id="3.40.50.2000">
    <property type="entry name" value="Glycogen Phosphorylase B"/>
    <property type="match status" value="1"/>
</dbReference>
<proteinExistence type="inferred from homology"/>
<dbReference type="GO" id="GO:0005543">
    <property type="term" value="F:phospholipid binding"/>
    <property type="evidence" value="ECO:0007669"/>
    <property type="project" value="TreeGrafter"/>
</dbReference>
<reference evidence="8" key="1">
    <citation type="submission" date="2018-06" db="EMBL/GenBank/DDBJ databases">
        <authorList>
            <person name="Zhirakovskaya E."/>
        </authorList>
    </citation>
    <scope>NUCLEOTIDE SEQUENCE</scope>
</reference>
<dbReference type="InterPro" id="IPR003835">
    <property type="entry name" value="Glyco_trans_19"/>
</dbReference>
<evidence type="ECO:0000256" key="5">
    <source>
        <dbReference type="ARBA" id="ARBA00022679"/>
    </source>
</evidence>
<evidence type="ECO:0000256" key="6">
    <source>
        <dbReference type="ARBA" id="ARBA00023098"/>
    </source>
</evidence>
<dbReference type="PANTHER" id="PTHR30372">
    <property type="entry name" value="LIPID-A-DISACCHARIDE SYNTHASE"/>
    <property type="match status" value="1"/>
</dbReference>
<name>A0A3B1BPI5_9ZZZZ</name>
<keyword evidence="3" id="KW-0441">Lipid A biosynthesis</keyword>
<keyword evidence="2" id="KW-0444">Lipid biosynthesis</keyword>
<dbReference type="Pfam" id="PF02684">
    <property type="entry name" value="LpxB"/>
    <property type="match status" value="1"/>
</dbReference>
<keyword evidence="6" id="KW-0443">Lipid metabolism</keyword>
<protein>
    <recommendedName>
        <fullName evidence="1">lipid-A-disaccharide synthase</fullName>
        <ecNumber evidence="1">2.4.1.182</ecNumber>
    </recommendedName>
</protein>
<evidence type="ECO:0000313" key="8">
    <source>
        <dbReference type="EMBL" id="VAX06567.1"/>
    </source>
</evidence>
<dbReference type="EMBL" id="UOFY01000008">
    <property type="protein sequence ID" value="VAX06567.1"/>
    <property type="molecule type" value="Genomic_DNA"/>
</dbReference>
<sequence>MRVMIIAGEASGDQHSARLVKSVHAIDPSIEFFGIGGESMRQAGVEILVDSAEMAVVGLVEIWAHRKVIFGALAKMREILKNDPPDLLFLTDYPEFNLRLAKTAKQLGIKVLFYISPQIWAWRQWRVKKIRKLVDMMAVIFPFELDFYHQHNVPVRFVGHPLAEEAHASADRDYLCAEFGLDPERPVVGLFPGSRQSEVKRLMPIIVETAKQLKKQKPDIQFLLPVASTLKPEIFSNYLDAATPEITMIENRSYDVMASCDAIVTVSGTVTLEIALIGTPMIIINRISGFSYQVAKQLIKVDHIGLCNIVAGKRIVPEFIQYEATPDKISAEIINILSQPDYSQSIKNKLQKVRAKLSSNNETTDLARLTIELLAK</sequence>
<dbReference type="GO" id="GO:0008915">
    <property type="term" value="F:lipid-A-disaccharide synthase activity"/>
    <property type="evidence" value="ECO:0007669"/>
    <property type="project" value="UniProtKB-EC"/>
</dbReference>
<dbReference type="HAMAP" id="MF_00392">
    <property type="entry name" value="LpxB"/>
    <property type="match status" value="1"/>
</dbReference>
<gene>
    <name evidence="8" type="ORF">MNBD_GAMMA25-1940</name>
</gene>
<dbReference type="NCBIfam" id="TIGR00215">
    <property type="entry name" value="lpxB"/>
    <property type="match status" value="1"/>
</dbReference>
<keyword evidence="5 8" id="KW-0808">Transferase</keyword>
<dbReference type="AlphaFoldDB" id="A0A3B1BPI5"/>
<accession>A0A3B1BPI5</accession>
<keyword evidence="4 8" id="KW-0328">Glycosyltransferase</keyword>
<evidence type="ECO:0000256" key="7">
    <source>
        <dbReference type="ARBA" id="ARBA00048975"/>
    </source>
</evidence>
<evidence type="ECO:0000256" key="3">
    <source>
        <dbReference type="ARBA" id="ARBA00022556"/>
    </source>
</evidence>
<dbReference type="GO" id="GO:0016020">
    <property type="term" value="C:membrane"/>
    <property type="evidence" value="ECO:0007669"/>
    <property type="project" value="GOC"/>
</dbReference>
<organism evidence="8">
    <name type="scientific">hydrothermal vent metagenome</name>
    <dbReference type="NCBI Taxonomy" id="652676"/>
    <lineage>
        <taxon>unclassified sequences</taxon>
        <taxon>metagenomes</taxon>
        <taxon>ecological metagenomes</taxon>
    </lineage>
</organism>
<dbReference type="EC" id="2.4.1.182" evidence="1"/>
<dbReference type="PANTHER" id="PTHR30372:SF4">
    <property type="entry name" value="LIPID-A-DISACCHARIDE SYNTHASE, MITOCHONDRIAL-RELATED"/>
    <property type="match status" value="1"/>
</dbReference>
<dbReference type="GO" id="GO:0009245">
    <property type="term" value="P:lipid A biosynthetic process"/>
    <property type="evidence" value="ECO:0007669"/>
    <property type="project" value="UniProtKB-KW"/>
</dbReference>
<evidence type="ECO:0000256" key="2">
    <source>
        <dbReference type="ARBA" id="ARBA00022516"/>
    </source>
</evidence>
<evidence type="ECO:0000256" key="1">
    <source>
        <dbReference type="ARBA" id="ARBA00012687"/>
    </source>
</evidence>